<keyword evidence="5" id="KW-0378">Hydrolase</keyword>
<evidence type="ECO:0000313" key="5">
    <source>
        <dbReference type="EMBL" id="QBE99885.1"/>
    </source>
</evidence>
<dbReference type="InterPro" id="IPR003593">
    <property type="entry name" value="AAA+_ATPase"/>
</dbReference>
<dbReference type="Proteomes" id="UP000289794">
    <property type="component" value="Chromosome"/>
</dbReference>
<dbReference type="InterPro" id="IPR003439">
    <property type="entry name" value="ABC_transporter-like_ATP-bd"/>
</dbReference>
<gene>
    <name evidence="5" type="primary">znuC</name>
    <name evidence="5" type="ORF">PMF13cell1_05479</name>
</gene>
<keyword evidence="3 5" id="KW-0067">ATP-binding</keyword>
<protein>
    <submittedName>
        <fullName evidence="5">Zinc import ATP-binding protein ZnuC</fullName>
        <ecNumber evidence="5">3.6.3.-</ecNumber>
    </submittedName>
</protein>
<dbReference type="SUPFAM" id="SSF52540">
    <property type="entry name" value="P-loop containing nucleoside triphosphate hydrolases"/>
    <property type="match status" value="1"/>
</dbReference>
<dbReference type="AlphaFoldDB" id="A0A4P6M6Q2"/>
<dbReference type="InterPro" id="IPR051782">
    <property type="entry name" value="ABC_Transporter_VariousFunc"/>
</dbReference>
<dbReference type="PANTHER" id="PTHR42939:SF1">
    <property type="entry name" value="ABC TRANSPORTER ATP-BINDING PROTEIN ALBC-RELATED"/>
    <property type="match status" value="1"/>
</dbReference>
<name>A0A4P6M6Q2_9FIRM</name>
<sequence>MKEIIKLEKITKEYNHKLILDQVDLSIYEGQSMVFTGHNGSGKSTLLKIISGLVKPSDGKVIYRDKLLFHYVPERFPKMNLTPWQYLKRMGQMDGIPPKILAKRCEKLFSDFFLADMVNIPMKDLSKGTLQKIGVIQALLRTPQVLLLDEPLSGQDMDSQMVFIEKMNELRKEKVTLLMSCHEKYLIKSISDTVMAVGDGQVKQVDITTELYSKEYILWFEKQENASLPEQYRACIQPMGEGCRARIQENESSRMILEMIRHGWKLRGMSDAGV</sequence>
<evidence type="ECO:0000313" key="6">
    <source>
        <dbReference type="Proteomes" id="UP000289794"/>
    </source>
</evidence>
<keyword evidence="1" id="KW-0813">Transport</keyword>
<evidence type="ECO:0000256" key="1">
    <source>
        <dbReference type="ARBA" id="ARBA00022448"/>
    </source>
</evidence>
<reference evidence="5 6" key="1">
    <citation type="submission" date="2019-01" db="EMBL/GenBank/DDBJ databases">
        <title>PMF-metabolizing Aryl O-demethylase.</title>
        <authorList>
            <person name="Kim M."/>
        </authorList>
    </citation>
    <scope>NUCLEOTIDE SEQUENCE [LARGE SCALE GENOMIC DNA]</scope>
    <source>
        <strain evidence="5 6">PMF1</strain>
    </source>
</reference>
<evidence type="ECO:0000259" key="4">
    <source>
        <dbReference type="PROSITE" id="PS50893"/>
    </source>
</evidence>
<dbReference type="GO" id="GO:0005524">
    <property type="term" value="F:ATP binding"/>
    <property type="evidence" value="ECO:0007669"/>
    <property type="project" value="UniProtKB-KW"/>
</dbReference>
<feature type="domain" description="ABC transporter" evidence="4">
    <location>
        <begin position="5"/>
        <end position="224"/>
    </location>
</feature>
<evidence type="ECO:0000256" key="2">
    <source>
        <dbReference type="ARBA" id="ARBA00022741"/>
    </source>
</evidence>
<accession>A0A4P6M6Q2</accession>
<dbReference type="GO" id="GO:0016887">
    <property type="term" value="F:ATP hydrolysis activity"/>
    <property type="evidence" value="ECO:0007669"/>
    <property type="project" value="InterPro"/>
</dbReference>
<keyword evidence="2" id="KW-0547">Nucleotide-binding</keyword>
<dbReference type="EMBL" id="CP035945">
    <property type="protein sequence ID" value="QBE99885.1"/>
    <property type="molecule type" value="Genomic_DNA"/>
</dbReference>
<dbReference type="RefSeq" id="WP_029467867.1">
    <property type="nucleotide sequence ID" value="NZ_CP035945.1"/>
</dbReference>
<proteinExistence type="predicted"/>
<dbReference type="InterPro" id="IPR027417">
    <property type="entry name" value="P-loop_NTPase"/>
</dbReference>
<dbReference type="SMART" id="SM00382">
    <property type="entry name" value="AAA"/>
    <property type="match status" value="1"/>
</dbReference>
<dbReference type="PROSITE" id="PS50893">
    <property type="entry name" value="ABC_TRANSPORTER_2"/>
    <property type="match status" value="1"/>
</dbReference>
<dbReference type="CDD" id="cd03230">
    <property type="entry name" value="ABC_DR_subfamily_A"/>
    <property type="match status" value="1"/>
</dbReference>
<dbReference type="KEGG" id="bpro:PMF13cell1_05479"/>
<dbReference type="PANTHER" id="PTHR42939">
    <property type="entry name" value="ABC TRANSPORTER ATP-BINDING PROTEIN ALBC-RELATED"/>
    <property type="match status" value="1"/>
</dbReference>
<organism evidence="5 6">
    <name type="scientific">Blautia producta</name>
    <dbReference type="NCBI Taxonomy" id="33035"/>
    <lineage>
        <taxon>Bacteria</taxon>
        <taxon>Bacillati</taxon>
        <taxon>Bacillota</taxon>
        <taxon>Clostridia</taxon>
        <taxon>Lachnospirales</taxon>
        <taxon>Lachnospiraceae</taxon>
        <taxon>Blautia</taxon>
    </lineage>
</organism>
<dbReference type="Gene3D" id="3.40.50.300">
    <property type="entry name" value="P-loop containing nucleotide triphosphate hydrolases"/>
    <property type="match status" value="1"/>
</dbReference>
<evidence type="ECO:0000256" key="3">
    <source>
        <dbReference type="ARBA" id="ARBA00022840"/>
    </source>
</evidence>
<dbReference type="EC" id="3.6.3.-" evidence="5"/>
<dbReference type="Pfam" id="PF00005">
    <property type="entry name" value="ABC_tran"/>
    <property type="match status" value="1"/>
</dbReference>